<evidence type="ECO:0000256" key="1">
    <source>
        <dbReference type="SAM" id="MobiDB-lite"/>
    </source>
</evidence>
<keyword evidence="3" id="KW-1185">Reference proteome</keyword>
<proteinExistence type="predicted"/>
<dbReference type="InterPro" id="IPR013640">
    <property type="entry name" value="Vfa1"/>
</dbReference>
<dbReference type="OrthoDB" id="2158714at2759"/>
<dbReference type="Pfam" id="PF08432">
    <property type="entry name" value="Vfa1"/>
    <property type="match status" value="1"/>
</dbReference>
<protein>
    <submittedName>
        <fullName evidence="2">VPS4-associated protein 1</fullName>
    </submittedName>
</protein>
<name>A0A1Y2AMB9_9TREE</name>
<dbReference type="PANTHER" id="PTHR28218">
    <property type="entry name" value="VPS4-ASSOCIATED PROTEIN 1"/>
    <property type="match status" value="1"/>
</dbReference>
<evidence type="ECO:0000313" key="2">
    <source>
        <dbReference type="EMBL" id="ORY23701.1"/>
    </source>
</evidence>
<dbReference type="EMBL" id="MCFC01000076">
    <property type="protein sequence ID" value="ORY23701.1"/>
    <property type="molecule type" value="Genomic_DNA"/>
</dbReference>
<organism evidence="2 3">
    <name type="scientific">Naematelia encephala</name>
    <dbReference type="NCBI Taxonomy" id="71784"/>
    <lineage>
        <taxon>Eukaryota</taxon>
        <taxon>Fungi</taxon>
        <taxon>Dikarya</taxon>
        <taxon>Basidiomycota</taxon>
        <taxon>Agaricomycotina</taxon>
        <taxon>Tremellomycetes</taxon>
        <taxon>Tremellales</taxon>
        <taxon>Naemateliaceae</taxon>
        <taxon>Naematelia</taxon>
    </lineage>
</organism>
<evidence type="ECO:0000313" key="3">
    <source>
        <dbReference type="Proteomes" id="UP000193986"/>
    </source>
</evidence>
<dbReference type="Proteomes" id="UP000193986">
    <property type="component" value="Unassembled WGS sequence"/>
</dbReference>
<dbReference type="PANTHER" id="PTHR28218:SF1">
    <property type="entry name" value="VPS4-ASSOCIATED PROTEIN 1"/>
    <property type="match status" value="1"/>
</dbReference>
<dbReference type="InParanoid" id="A0A1Y2AMB9"/>
<comment type="caution">
    <text evidence="2">The sequence shown here is derived from an EMBL/GenBank/DDBJ whole genome shotgun (WGS) entry which is preliminary data.</text>
</comment>
<feature type="compositionally biased region" description="Basic and acidic residues" evidence="1">
    <location>
        <begin position="136"/>
        <end position="158"/>
    </location>
</feature>
<dbReference type="STRING" id="71784.A0A1Y2AMB9"/>
<dbReference type="AlphaFoldDB" id="A0A1Y2AMB9"/>
<sequence>MTSPASTPLQNIYYERKTGTARSCYVCRRPTQTVLATLKTEDFLYTCDGHLSDPGFASPIVSTPAVPSPSAEDIKKVVSEYQARTATKSSDLKSKTEDKDKDKDKDTASPTPKSPTPFPTATPSAPTHRKFALHRQIFEMRKADIRRKEQGAKAKEVSKGLPQVPRGAF</sequence>
<reference evidence="2 3" key="1">
    <citation type="submission" date="2016-07" db="EMBL/GenBank/DDBJ databases">
        <title>Pervasive Adenine N6-methylation of Active Genes in Fungi.</title>
        <authorList>
            <consortium name="DOE Joint Genome Institute"/>
            <person name="Mondo S.J."/>
            <person name="Dannebaum R.O."/>
            <person name="Kuo R.C."/>
            <person name="Labutti K."/>
            <person name="Haridas S."/>
            <person name="Kuo A."/>
            <person name="Salamov A."/>
            <person name="Ahrendt S.R."/>
            <person name="Lipzen A."/>
            <person name="Sullivan W."/>
            <person name="Andreopoulos W.B."/>
            <person name="Clum A."/>
            <person name="Lindquist E."/>
            <person name="Daum C."/>
            <person name="Ramamoorthy G.K."/>
            <person name="Gryganskyi A."/>
            <person name="Culley D."/>
            <person name="Magnuson J.K."/>
            <person name="James T.Y."/>
            <person name="O'Malley M.A."/>
            <person name="Stajich J.E."/>
            <person name="Spatafora J.W."/>
            <person name="Visel A."/>
            <person name="Grigoriev I.V."/>
        </authorList>
    </citation>
    <scope>NUCLEOTIDE SEQUENCE [LARGE SCALE GENOMIC DNA]</scope>
    <source>
        <strain evidence="2 3">68-887.2</strain>
    </source>
</reference>
<gene>
    <name evidence="2" type="ORF">BCR39DRAFT_548818</name>
</gene>
<feature type="compositionally biased region" description="Basic and acidic residues" evidence="1">
    <location>
        <begin position="90"/>
        <end position="107"/>
    </location>
</feature>
<dbReference type="GO" id="GO:0005768">
    <property type="term" value="C:endosome"/>
    <property type="evidence" value="ECO:0007669"/>
    <property type="project" value="TreeGrafter"/>
</dbReference>
<accession>A0A1Y2AMB9</accession>
<feature type="region of interest" description="Disordered" evidence="1">
    <location>
        <begin position="81"/>
        <end position="169"/>
    </location>
</feature>
<dbReference type="GO" id="GO:0007034">
    <property type="term" value="P:vacuolar transport"/>
    <property type="evidence" value="ECO:0007669"/>
    <property type="project" value="TreeGrafter"/>
</dbReference>